<reference evidence="2 3" key="1">
    <citation type="submission" date="2017-12" db="EMBL/GenBank/DDBJ databases">
        <title>Complete genome sequence of Spiroplasma floricola 23-6 (ATCC 29989).</title>
        <authorList>
            <person name="Tsai Y.-M."/>
            <person name="Wu P.-S."/>
            <person name="Lo W.-S."/>
            <person name="Kuo C.-H."/>
        </authorList>
    </citation>
    <scope>NUCLEOTIDE SEQUENCE [LARGE SCALE GENOMIC DNA]</scope>
    <source>
        <strain evidence="2 3">23-6</strain>
    </source>
</reference>
<dbReference type="KEGG" id="sfz:SFLOR_v1c07720"/>
<organism evidence="2 3">
    <name type="scientific">Spiroplasma floricola 23-6</name>
    <dbReference type="NCBI Taxonomy" id="1336749"/>
    <lineage>
        <taxon>Bacteria</taxon>
        <taxon>Bacillati</taxon>
        <taxon>Mycoplasmatota</taxon>
        <taxon>Mollicutes</taxon>
        <taxon>Entomoplasmatales</taxon>
        <taxon>Spiroplasmataceae</taxon>
        <taxon>Spiroplasma</taxon>
    </lineage>
</organism>
<evidence type="ECO:0000313" key="2">
    <source>
        <dbReference type="EMBL" id="AUB31820.1"/>
    </source>
</evidence>
<feature type="transmembrane region" description="Helical" evidence="1">
    <location>
        <begin position="177"/>
        <end position="202"/>
    </location>
</feature>
<feature type="transmembrane region" description="Helical" evidence="1">
    <location>
        <begin position="20"/>
        <end position="44"/>
    </location>
</feature>
<evidence type="ECO:0000313" key="3">
    <source>
        <dbReference type="Proteomes" id="UP000231823"/>
    </source>
</evidence>
<feature type="transmembrane region" description="Helical" evidence="1">
    <location>
        <begin position="119"/>
        <end position="142"/>
    </location>
</feature>
<evidence type="ECO:0008006" key="4">
    <source>
        <dbReference type="Google" id="ProtNLM"/>
    </source>
</evidence>
<keyword evidence="1" id="KW-0812">Transmembrane</keyword>
<sequence>MKKFSNFLIKLKPYKRLYKIFWMVFIIACLFIFQIIMLSLSYAVPHKNGGFYYWIKGLYFLFGESIVEPKSAQGFIFAATVIGCLPIIPIIPILYFTFANWLIQEKLSDKFINVPKDKYLYWTTFIHFSGIAVIFFIIPGLLTYINGGGILPHQAYIAVPGAFSDNIAERIAGVSGIVYYAIGCVFTAIILFWTLWLALCWLGRQIQKLIEVFNQWRLLQKDKKRKLKLEKLDSKKSKKKNN</sequence>
<keyword evidence="3" id="KW-1185">Reference proteome</keyword>
<evidence type="ECO:0000256" key="1">
    <source>
        <dbReference type="SAM" id="Phobius"/>
    </source>
</evidence>
<gene>
    <name evidence="2" type="ORF">SFLOR_v1c07720</name>
</gene>
<dbReference type="OrthoDB" id="389038at2"/>
<dbReference type="Proteomes" id="UP000231823">
    <property type="component" value="Chromosome"/>
</dbReference>
<keyword evidence="1" id="KW-1133">Transmembrane helix</keyword>
<proteinExistence type="predicted"/>
<feature type="transmembrane region" description="Helical" evidence="1">
    <location>
        <begin position="75"/>
        <end position="98"/>
    </location>
</feature>
<dbReference type="EMBL" id="CP025057">
    <property type="protein sequence ID" value="AUB31820.1"/>
    <property type="molecule type" value="Genomic_DNA"/>
</dbReference>
<accession>A0A2K8SG80</accession>
<keyword evidence="1" id="KW-0472">Membrane</keyword>
<name>A0A2K8SG80_9MOLU</name>
<dbReference type="AlphaFoldDB" id="A0A2K8SG80"/>
<dbReference type="RefSeq" id="WP_100916783.1">
    <property type="nucleotide sequence ID" value="NZ_CP025057.1"/>
</dbReference>
<protein>
    <recommendedName>
        <fullName evidence="4">Transmembrane protein</fullName>
    </recommendedName>
</protein>